<dbReference type="Proteomes" id="UP001454036">
    <property type="component" value="Unassembled WGS sequence"/>
</dbReference>
<proteinExistence type="inferred from homology"/>
<keyword evidence="3" id="KW-1185">Reference proteome</keyword>
<accession>A0AAV3QPZ3</accession>
<dbReference type="AlphaFoldDB" id="A0AAV3QPZ3"/>
<dbReference type="InterPro" id="IPR050481">
    <property type="entry name" value="UDP-glycosyltransf_plant"/>
</dbReference>
<dbReference type="SUPFAM" id="SSF53756">
    <property type="entry name" value="UDP-Glycosyltransferase/glycogen phosphorylase"/>
    <property type="match status" value="1"/>
</dbReference>
<dbReference type="PANTHER" id="PTHR48049">
    <property type="entry name" value="GLYCOSYLTRANSFERASE"/>
    <property type="match status" value="1"/>
</dbReference>
<sequence length="206" mass="22995">MQFVSGHVESLKGNFCDYVGEKYGGKKRILTGPVLPEPGEVNLEDKWEKWLAKFDPGSVVYCAFGTQVTLEKKQFQELVLGLELTGLPFLVALKTPYGVSSIEEALPEGFQERIGERGGDLWGNGDQIPNARLLAEDLGVAIEVERDENGGFSKEDVSKAVLNVMDNDSKLGQTIRNNHQSWMETILKPNWGSDYIENFIQQLNML</sequence>
<dbReference type="EMBL" id="BAABME010005477">
    <property type="protein sequence ID" value="GAA0165743.1"/>
    <property type="molecule type" value="Genomic_DNA"/>
</dbReference>
<organism evidence="2 3">
    <name type="scientific">Lithospermum erythrorhizon</name>
    <name type="common">Purple gromwell</name>
    <name type="synonym">Lithospermum officinale var. erythrorhizon</name>
    <dbReference type="NCBI Taxonomy" id="34254"/>
    <lineage>
        <taxon>Eukaryota</taxon>
        <taxon>Viridiplantae</taxon>
        <taxon>Streptophyta</taxon>
        <taxon>Embryophyta</taxon>
        <taxon>Tracheophyta</taxon>
        <taxon>Spermatophyta</taxon>
        <taxon>Magnoliopsida</taxon>
        <taxon>eudicotyledons</taxon>
        <taxon>Gunneridae</taxon>
        <taxon>Pentapetalae</taxon>
        <taxon>asterids</taxon>
        <taxon>lamiids</taxon>
        <taxon>Boraginales</taxon>
        <taxon>Boraginaceae</taxon>
        <taxon>Boraginoideae</taxon>
        <taxon>Lithospermeae</taxon>
        <taxon>Lithospermum</taxon>
    </lineage>
</organism>
<comment type="caution">
    <text evidence="2">The sequence shown here is derived from an EMBL/GenBank/DDBJ whole genome shotgun (WGS) entry which is preliminary data.</text>
</comment>
<evidence type="ECO:0000313" key="3">
    <source>
        <dbReference type="Proteomes" id="UP001454036"/>
    </source>
</evidence>
<reference evidence="2 3" key="1">
    <citation type="submission" date="2024-01" db="EMBL/GenBank/DDBJ databases">
        <title>The complete chloroplast genome sequence of Lithospermum erythrorhizon: insights into the phylogenetic relationship among Boraginaceae species and the maternal lineages of purple gromwells.</title>
        <authorList>
            <person name="Okada T."/>
            <person name="Watanabe K."/>
        </authorList>
    </citation>
    <scope>NUCLEOTIDE SEQUENCE [LARGE SCALE GENOMIC DNA]</scope>
</reference>
<protein>
    <submittedName>
        <fullName evidence="2">Glycosyltransferase</fullName>
    </submittedName>
</protein>
<evidence type="ECO:0000256" key="1">
    <source>
        <dbReference type="ARBA" id="ARBA00009995"/>
    </source>
</evidence>
<dbReference type="PANTHER" id="PTHR48049:SF91">
    <property type="entry name" value="UDP-GLYCOSYLTRANSFERASE 79B7-RELATED"/>
    <property type="match status" value="1"/>
</dbReference>
<comment type="similarity">
    <text evidence="1">Belongs to the UDP-glycosyltransferase family.</text>
</comment>
<evidence type="ECO:0000313" key="2">
    <source>
        <dbReference type="EMBL" id="GAA0165743.1"/>
    </source>
</evidence>
<dbReference type="GO" id="GO:0035251">
    <property type="term" value="F:UDP-glucosyltransferase activity"/>
    <property type="evidence" value="ECO:0007669"/>
    <property type="project" value="InterPro"/>
</dbReference>
<dbReference type="Gene3D" id="3.40.50.2000">
    <property type="entry name" value="Glycogen Phosphorylase B"/>
    <property type="match status" value="2"/>
</dbReference>
<name>A0AAV3QPZ3_LITER</name>
<gene>
    <name evidence="2" type="ORF">LIER_21067</name>
</gene>